<dbReference type="PANTHER" id="PTHR45138:SF9">
    <property type="entry name" value="DIGUANYLATE CYCLASE DGCM-RELATED"/>
    <property type="match status" value="1"/>
</dbReference>
<gene>
    <name evidence="3" type="ORF">EXE63_31405</name>
</gene>
<dbReference type="SMART" id="SM00267">
    <property type="entry name" value="GGDEF"/>
    <property type="match status" value="1"/>
</dbReference>
<feature type="transmembrane region" description="Helical" evidence="1">
    <location>
        <begin position="112"/>
        <end position="128"/>
    </location>
</feature>
<dbReference type="Pfam" id="PF00990">
    <property type="entry name" value="GGDEF"/>
    <property type="match status" value="1"/>
</dbReference>
<keyword evidence="4" id="KW-1185">Reference proteome</keyword>
<evidence type="ECO:0000313" key="4">
    <source>
        <dbReference type="Proteomes" id="UP000501849"/>
    </source>
</evidence>
<evidence type="ECO:0000313" key="3">
    <source>
        <dbReference type="EMBL" id="QIV84886.1"/>
    </source>
</evidence>
<feature type="transmembrane region" description="Helical" evidence="1">
    <location>
        <begin position="61"/>
        <end position="80"/>
    </location>
</feature>
<reference evidence="3 4" key="1">
    <citation type="submission" date="2019-04" db="EMBL/GenBank/DDBJ databases">
        <title>Draft, Whole-Genome Sequence of the Anthracene-degrading Mycobacterium frederiksbergense LB501T, Isolated from a Polycyclic Aromatic Hydrocarbon (PAH)-Contaminated Soil.</title>
        <authorList>
            <person name="Augelletti F."/>
        </authorList>
    </citation>
    <scope>NUCLEOTIDE SEQUENCE [LARGE SCALE GENOMIC DNA]</scope>
    <source>
        <strain evidence="3 4">LB 501T</strain>
    </source>
</reference>
<dbReference type="CDD" id="cd01949">
    <property type="entry name" value="GGDEF"/>
    <property type="match status" value="1"/>
</dbReference>
<feature type="transmembrane region" description="Helical" evidence="1">
    <location>
        <begin position="86"/>
        <end position="107"/>
    </location>
</feature>
<dbReference type="GO" id="GO:0005886">
    <property type="term" value="C:plasma membrane"/>
    <property type="evidence" value="ECO:0007669"/>
    <property type="project" value="TreeGrafter"/>
</dbReference>
<dbReference type="KEGG" id="mfre:EXE63_31405"/>
<dbReference type="PANTHER" id="PTHR45138">
    <property type="entry name" value="REGULATORY COMPONENTS OF SENSORY TRANSDUCTION SYSTEM"/>
    <property type="match status" value="1"/>
</dbReference>
<dbReference type="NCBIfam" id="TIGR00254">
    <property type="entry name" value="GGDEF"/>
    <property type="match status" value="1"/>
</dbReference>
<dbReference type="PROSITE" id="PS50887">
    <property type="entry name" value="GGDEF"/>
    <property type="match status" value="1"/>
</dbReference>
<dbReference type="InterPro" id="IPR000160">
    <property type="entry name" value="GGDEF_dom"/>
</dbReference>
<dbReference type="SUPFAM" id="SSF55073">
    <property type="entry name" value="Nucleotide cyclase"/>
    <property type="match status" value="1"/>
</dbReference>
<dbReference type="EMBL" id="CP038799">
    <property type="protein sequence ID" value="QIV84886.1"/>
    <property type="molecule type" value="Genomic_DNA"/>
</dbReference>
<dbReference type="GO" id="GO:1902201">
    <property type="term" value="P:negative regulation of bacterial-type flagellum-dependent cell motility"/>
    <property type="evidence" value="ECO:0007669"/>
    <property type="project" value="TreeGrafter"/>
</dbReference>
<dbReference type="AlphaFoldDB" id="A0A6H0SCL4"/>
<dbReference type="InterPro" id="IPR050469">
    <property type="entry name" value="Diguanylate_Cyclase"/>
</dbReference>
<protein>
    <submittedName>
        <fullName evidence="3">GGDEF domain-containing protein</fullName>
    </submittedName>
</protein>
<feature type="transmembrane region" description="Helical" evidence="1">
    <location>
        <begin position="134"/>
        <end position="154"/>
    </location>
</feature>
<dbReference type="Gene3D" id="3.30.70.270">
    <property type="match status" value="1"/>
</dbReference>
<proteinExistence type="predicted"/>
<feature type="domain" description="GGDEF" evidence="2">
    <location>
        <begin position="224"/>
        <end position="352"/>
    </location>
</feature>
<dbReference type="GO" id="GO:0043709">
    <property type="term" value="P:cell adhesion involved in single-species biofilm formation"/>
    <property type="evidence" value="ECO:0007669"/>
    <property type="project" value="TreeGrafter"/>
</dbReference>
<dbReference type="InterPro" id="IPR029787">
    <property type="entry name" value="Nucleotide_cyclase"/>
</dbReference>
<organism evidence="3 4">
    <name type="scientific">Mycolicibacterium frederiksbergense</name>
    <dbReference type="NCBI Taxonomy" id="117567"/>
    <lineage>
        <taxon>Bacteria</taxon>
        <taxon>Bacillati</taxon>
        <taxon>Actinomycetota</taxon>
        <taxon>Actinomycetes</taxon>
        <taxon>Mycobacteriales</taxon>
        <taxon>Mycobacteriaceae</taxon>
        <taxon>Mycolicibacterium</taxon>
    </lineage>
</organism>
<accession>A0A6H0SCL4</accession>
<dbReference type="RefSeq" id="WP_168145195.1">
    <property type="nucleotide sequence ID" value="NZ_CP038799.1"/>
</dbReference>
<evidence type="ECO:0000256" key="1">
    <source>
        <dbReference type="SAM" id="Phobius"/>
    </source>
</evidence>
<keyword evidence="1" id="KW-0472">Membrane</keyword>
<dbReference type="Proteomes" id="UP000501849">
    <property type="component" value="Chromosome"/>
</dbReference>
<name>A0A6H0SCL4_9MYCO</name>
<feature type="transmembrane region" description="Helical" evidence="1">
    <location>
        <begin position="166"/>
        <end position="187"/>
    </location>
</feature>
<evidence type="ECO:0000259" key="2">
    <source>
        <dbReference type="PROSITE" id="PS50887"/>
    </source>
</evidence>
<sequence>MNTIRRWWRQPDHYEWLSVYLESQQLRWPLQLIMAATVTGLGFVPLLLLWSPAVPSGWPTYVIAVSATVLCWSMTVAWLIRWPSRQVSRIFAVLSAVCVSGACLIVLEPQHGLLACAIFSAIGGLVAFTQNSPFLALVLGIGVGTAVICGVRTAMIGDPALAISQLLLILASMLTVPMMGQILVQLLGADAVNSDVDVLTGLHNRRGFYRAVGHRAGRVLRGRGALGLVMVDLDCFKQINDTLGHAAGDEVLKAVAAVLRRVAGGDAVVARIGGEEFCIAATTGDRHILHLADRVRAAIAGLPDGVTASVGTAFAARLPASREALDELLGAADRAMYAAKRAGGDQVRHASDTVAQ</sequence>
<keyword evidence="1" id="KW-1133">Transmembrane helix</keyword>
<feature type="transmembrane region" description="Helical" evidence="1">
    <location>
        <begin position="28"/>
        <end position="49"/>
    </location>
</feature>
<keyword evidence="1" id="KW-0812">Transmembrane</keyword>
<dbReference type="InterPro" id="IPR043128">
    <property type="entry name" value="Rev_trsase/Diguanyl_cyclase"/>
</dbReference>
<dbReference type="GO" id="GO:0052621">
    <property type="term" value="F:diguanylate cyclase activity"/>
    <property type="evidence" value="ECO:0007669"/>
    <property type="project" value="TreeGrafter"/>
</dbReference>